<dbReference type="Gene3D" id="2.60.40.1180">
    <property type="entry name" value="Golgi alpha-mannosidase II"/>
    <property type="match status" value="1"/>
</dbReference>
<feature type="domain" description="Endo-beta-1,6-galactanase-like" evidence="1">
    <location>
        <begin position="8"/>
        <end position="93"/>
    </location>
</feature>
<keyword evidence="2" id="KW-0378">Hydrolase</keyword>
<sequence>MARKNWNYLKSEHYADFANYLTNFTEEHRKLGLELYAISPQNEPEYGTTDWDGCIWWPHQTAKFVKDFLKPTLLKRNFRTKVIIGETGNWNVAHGYLVSTSLFLKENDFDIYASHGYSLPDFPRFETVTYNTRVIPWVEAALYKKERWITEASATDKYDPTIVKGIEMANSIIKFLVKGYVNGYIFWCSVINVLRNEGLIVVHGNDSYTLPKVYDVYGQFTRNIKQGNIRAKAFTKSSDINVVVFKDENKKSFSVVVTNFSQKSLNVQLVFDKLTITSPSATITDKNKKWYPLQISMKDNKIIFSMTPMSVVTVVGFYK</sequence>
<dbReference type="VEuPathDB" id="VectorBase:LDEU011111"/>
<dbReference type="Proteomes" id="UP000288716">
    <property type="component" value="Unassembled WGS sequence"/>
</dbReference>
<dbReference type="OrthoDB" id="8300090at2759"/>
<reference evidence="2 3" key="1">
    <citation type="journal article" date="2018" name="Gigascience">
        <title>Genomes of trombidid mites reveal novel predicted allergens and laterally-transferred genes associated with secondary metabolism.</title>
        <authorList>
            <person name="Dong X."/>
            <person name="Chaisiri K."/>
            <person name="Xia D."/>
            <person name="Armstrong S.D."/>
            <person name="Fang Y."/>
            <person name="Donnelly M.J."/>
            <person name="Kadowaki T."/>
            <person name="McGarry J.W."/>
            <person name="Darby A.C."/>
            <person name="Makepeace B.L."/>
        </authorList>
    </citation>
    <scope>NUCLEOTIDE SEQUENCE [LARGE SCALE GENOMIC DNA]</scope>
    <source>
        <strain evidence="2">UoL-UT</strain>
    </source>
</reference>
<protein>
    <submittedName>
        <fullName evidence="2">Glycosyl hydrolase-like protein</fullName>
    </submittedName>
</protein>
<comment type="caution">
    <text evidence="2">The sequence shown here is derived from an EMBL/GenBank/DDBJ whole genome shotgun (WGS) entry which is preliminary data.</text>
</comment>
<dbReference type="Pfam" id="PF14587">
    <property type="entry name" value="Glyco_hydr_30_2"/>
    <property type="match status" value="1"/>
</dbReference>
<dbReference type="InterPro" id="IPR039514">
    <property type="entry name" value="6GAL-like"/>
</dbReference>
<name>A0A443S059_9ACAR</name>
<dbReference type="PANTHER" id="PTHR42767:SF1">
    <property type="entry name" value="ENDO-BETA-1,6-GALACTANASE-LIKE DOMAIN-CONTAINING PROTEIN"/>
    <property type="match status" value="1"/>
</dbReference>
<dbReference type="GO" id="GO:0004553">
    <property type="term" value="F:hydrolase activity, hydrolyzing O-glycosyl compounds"/>
    <property type="evidence" value="ECO:0007669"/>
    <property type="project" value="InterPro"/>
</dbReference>
<dbReference type="InterPro" id="IPR013780">
    <property type="entry name" value="Glyco_hydro_b"/>
</dbReference>
<gene>
    <name evidence="2" type="ORF">B4U80_11974</name>
</gene>
<dbReference type="InterPro" id="IPR039743">
    <property type="entry name" value="6GAL/EXGAL"/>
</dbReference>
<evidence type="ECO:0000313" key="2">
    <source>
        <dbReference type="EMBL" id="RWS20929.1"/>
    </source>
</evidence>
<evidence type="ECO:0000259" key="1">
    <source>
        <dbReference type="Pfam" id="PF14587"/>
    </source>
</evidence>
<dbReference type="EMBL" id="NCKV01014665">
    <property type="protein sequence ID" value="RWS20929.1"/>
    <property type="molecule type" value="Genomic_DNA"/>
</dbReference>
<proteinExistence type="predicted"/>
<dbReference type="SUPFAM" id="SSF51445">
    <property type="entry name" value="(Trans)glycosidases"/>
    <property type="match status" value="1"/>
</dbReference>
<dbReference type="Gene3D" id="3.20.20.80">
    <property type="entry name" value="Glycosidases"/>
    <property type="match status" value="1"/>
</dbReference>
<accession>A0A443S059</accession>
<dbReference type="PANTHER" id="PTHR42767">
    <property type="entry name" value="ENDO-BETA-1,6-GALACTANASE"/>
    <property type="match status" value="1"/>
</dbReference>
<dbReference type="AlphaFoldDB" id="A0A443S059"/>
<evidence type="ECO:0000313" key="3">
    <source>
        <dbReference type="Proteomes" id="UP000288716"/>
    </source>
</evidence>
<dbReference type="InterPro" id="IPR017853">
    <property type="entry name" value="GH"/>
</dbReference>
<keyword evidence="3" id="KW-1185">Reference proteome</keyword>
<organism evidence="2 3">
    <name type="scientific">Leptotrombidium deliense</name>
    <dbReference type="NCBI Taxonomy" id="299467"/>
    <lineage>
        <taxon>Eukaryota</taxon>
        <taxon>Metazoa</taxon>
        <taxon>Ecdysozoa</taxon>
        <taxon>Arthropoda</taxon>
        <taxon>Chelicerata</taxon>
        <taxon>Arachnida</taxon>
        <taxon>Acari</taxon>
        <taxon>Acariformes</taxon>
        <taxon>Trombidiformes</taxon>
        <taxon>Prostigmata</taxon>
        <taxon>Anystina</taxon>
        <taxon>Parasitengona</taxon>
        <taxon>Trombiculoidea</taxon>
        <taxon>Trombiculidae</taxon>
        <taxon>Leptotrombidium</taxon>
    </lineage>
</organism>
<dbReference type="STRING" id="299467.A0A443S059"/>